<proteinExistence type="predicted"/>
<dbReference type="RefSeq" id="WP_313976689.1">
    <property type="nucleotide sequence ID" value="NZ_JASJOS010000003.1"/>
</dbReference>
<dbReference type="InterPro" id="IPR039559">
    <property type="entry name" value="AIM6_PI-PLC-like_dom"/>
</dbReference>
<evidence type="ECO:0000256" key="2">
    <source>
        <dbReference type="SAM" id="SignalP"/>
    </source>
</evidence>
<comment type="caution">
    <text evidence="3">The sequence shown here is derived from an EMBL/GenBank/DDBJ whole genome shotgun (WGS) entry which is preliminary data.</text>
</comment>
<dbReference type="Pfam" id="PF13653">
    <property type="entry name" value="GDPD_2"/>
    <property type="match status" value="1"/>
</dbReference>
<dbReference type="AlphaFoldDB" id="A0AAE3QNU0"/>
<gene>
    <name evidence="3" type="ORF">QNI16_06420</name>
</gene>
<organism evidence="3 4">
    <name type="scientific">Xanthocytophaga flava</name>
    <dbReference type="NCBI Taxonomy" id="3048013"/>
    <lineage>
        <taxon>Bacteria</taxon>
        <taxon>Pseudomonadati</taxon>
        <taxon>Bacteroidota</taxon>
        <taxon>Cytophagia</taxon>
        <taxon>Cytophagales</taxon>
        <taxon>Rhodocytophagaceae</taxon>
        <taxon>Xanthocytophaga</taxon>
    </lineage>
</organism>
<keyword evidence="2" id="KW-0732">Signal</keyword>
<dbReference type="Proteomes" id="UP001241110">
    <property type="component" value="Unassembled WGS sequence"/>
</dbReference>
<dbReference type="Gene3D" id="3.20.20.190">
    <property type="entry name" value="Phosphatidylinositol (PI) phosphodiesterase"/>
    <property type="match status" value="1"/>
</dbReference>
<dbReference type="EMBL" id="JASJOS010000003">
    <property type="protein sequence ID" value="MDJ1480114.1"/>
    <property type="molecule type" value="Genomic_DNA"/>
</dbReference>
<evidence type="ECO:0000313" key="4">
    <source>
        <dbReference type="Proteomes" id="UP001241110"/>
    </source>
</evidence>
<feature type="signal peptide" evidence="2">
    <location>
        <begin position="1"/>
        <end position="19"/>
    </location>
</feature>
<dbReference type="PANTHER" id="PTHR31571">
    <property type="entry name" value="ALTERED INHERITANCE OF MITOCHONDRIA PROTEIN 6"/>
    <property type="match status" value="1"/>
</dbReference>
<name>A0AAE3QNU0_9BACT</name>
<dbReference type="GO" id="GO:0006629">
    <property type="term" value="P:lipid metabolic process"/>
    <property type="evidence" value="ECO:0007669"/>
    <property type="project" value="InterPro"/>
</dbReference>
<dbReference type="PANTHER" id="PTHR31571:SF1">
    <property type="entry name" value="ALTERED INHERITANCE OF MITOCHONDRIA PROTEIN 6"/>
    <property type="match status" value="1"/>
</dbReference>
<dbReference type="InterPro" id="IPR017946">
    <property type="entry name" value="PLC-like_Pdiesterase_TIM-brl"/>
</dbReference>
<protein>
    <recommendedName>
        <fullName evidence="1">Altered inheritance of mitochondria protein 6</fullName>
    </recommendedName>
</protein>
<dbReference type="InterPro" id="IPR051236">
    <property type="entry name" value="HAT_RTT109-like"/>
</dbReference>
<dbReference type="GO" id="GO:0008081">
    <property type="term" value="F:phosphoric diester hydrolase activity"/>
    <property type="evidence" value="ECO:0007669"/>
    <property type="project" value="InterPro"/>
</dbReference>
<feature type="chain" id="PRO_5042036303" description="Altered inheritance of mitochondria protein 6" evidence="2">
    <location>
        <begin position="20"/>
        <end position="260"/>
    </location>
</feature>
<reference evidence="3" key="1">
    <citation type="submission" date="2023-05" db="EMBL/GenBank/DDBJ databases">
        <authorList>
            <person name="Zhang X."/>
        </authorList>
    </citation>
    <scope>NUCLEOTIDE SEQUENCE</scope>
    <source>
        <strain evidence="3">YF14B1</strain>
    </source>
</reference>
<dbReference type="SUPFAM" id="SSF51695">
    <property type="entry name" value="PLC-like phosphodiesterases"/>
    <property type="match status" value="1"/>
</dbReference>
<sequence>MKKQALYLFCCLFSQVLFAQIKPLPNAHAHNDYEHTRPLFDALEQGFTSVEADVYLVNGELYVSHNPPKELDTKRTLKELYLNPLQKLVKKNNGKVYAAYTGIFYLMIDFKTSANETYELLKEQLTKYPEFQNNPHFVIFISGNRPIEKIRTDKSAKLGLDGRPADLGLNIPVSQMPVVSDSFTNVCKWDGNGDIPETERQKLILLAQKVHAEGKKLRLWASPDDANAWKVLMDVGVDMVNTDKLADLRKFLEKYQPAHN</sequence>
<dbReference type="CDD" id="cd08577">
    <property type="entry name" value="PI-PLCc_GDPD_SF_unchar3"/>
    <property type="match status" value="1"/>
</dbReference>
<evidence type="ECO:0000313" key="3">
    <source>
        <dbReference type="EMBL" id="MDJ1480114.1"/>
    </source>
</evidence>
<accession>A0AAE3QNU0</accession>
<evidence type="ECO:0000256" key="1">
    <source>
        <dbReference type="ARBA" id="ARBA00014286"/>
    </source>
</evidence>